<accession>F0VZU9</accession>
<evidence type="ECO:0000313" key="1">
    <source>
        <dbReference type="EMBL" id="CCA14320.1"/>
    </source>
</evidence>
<dbReference type="EMBL" id="FR824048">
    <property type="protein sequence ID" value="CCA14320.1"/>
    <property type="molecule type" value="Genomic_DNA"/>
</dbReference>
<organism evidence="1">
    <name type="scientific">Albugo laibachii Nc14</name>
    <dbReference type="NCBI Taxonomy" id="890382"/>
    <lineage>
        <taxon>Eukaryota</taxon>
        <taxon>Sar</taxon>
        <taxon>Stramenopiles</taxon>
        <taxon>Oomycota</taxon>
        <taxon>Peronosporomycetes</taxon>
        <taxon>Albuginales</taxon>
        <taxon>Albuginaceae</taxon>
        <taxon>Albugo</taxon>
    </lineage>
</organism>
<gene>
    <name evidence="1" type="primary">AlNc14C3G427</name>
    <name evidence="1" type="ORF">ALNC14_004630</name>
</gene>
<proteinExistence type="predicted"/>
<dbReference type="HOGENOM" id="CLU_2799272_0_0_1"/>
<protein>
    <submittedName>
        <fullName evidence="1">AlNc14C3G427 protein</fullName>
    </submittedName>
</protein>
<reference evidence="1" key="1">
    <citation type="journal article" date="2011" name="PLoS Biol.">
        <title>Gene gain and loss during evolution of obligate parasitism in the white rust pathogen of Arabidopsis thaliana.</title>
        <authorList>
            <person name="Kemen E."/>
            <person name="Gardiner A."/>
            <person name="Schultz-Larsen T."/>
            <person name="Kemen A.C."/>
            <person name="Balmuth A.L."/>
            <person name="Robert-Seilaniantz A."/>
            <person name="Bailey K."/>
            <person name="Holub E."/>
            <person name="Studholme D.J."/>
            <person name="Maclean D."/>
            <person name="Jones J.D."/>
        </authorList>
    </citation>
    <scope>NUCLEOTIDE SEQUENCE</scope>
</reference>
<dbReference type="AlphaFoldDB" id="F0VZU9"/>
<reference evidence="1" key="2">
    <citation type="submission" date="2011-02" db="EMBL/GenBank/DDBJ databases">
        <authorList>
            <person name="MacLean D."/>
        </authorList>
    </citation>
    <scope>NUCLEOTIDE SEQUENCE</scope>
</reference>
<name>F0VZU9_9STRA</name>
<sequence length="68" mass="8239">MRRRGIEPRPHPWKGRILTIRPTALVMKIMLRDFIKQFAVPFEVYFDSNFVILISMRRCTVNFSFQYC</sequence>